<dbReference type="GO" id="GO:0003700">
    <property type="term" value="F:DNA-binding transcription factor activity"/>
    <property type="evidence" value="ECO:0007669"/>
    <property type="project" value="TreeGrafter"/>
</dbReference>
<dbReference type="AlphaFoldDB" id="A0A3A5H569"/>
<reference evidence="7" key="1">
    <citation type="submission" date="2018-09" db="EMBL/GenBank/DDBJ databases">
        <authorList>
            <person name="Zhu H."/>
        </authorList>
    </citation>
    <scope>NUCLEOTIDE SEQUENCE [LARGE SCALE GENOMIC DNA]</scope>
    <source>
        <strain evidence="7">K1W22B-1</strain>
    </source>
</reference>
<evidence type="ECO:0000256" key="3">
    <source>
        <dbReference type="ARBA" id="ARBA00023163"/>
    </source>
</evidence>
<name>A0A3A5H569_9ACTN</name>
<sequence>MTVGIAETATIRDRIVVAATEVTTTQGWSSVTMSRLADAVGVSRQTVYNEIGTKTALAEAMILGELARFLERVDGAFLAHPEDIFTAIRAAVTGVLDLAEGNALIKAIVSATHGADTELLPLLTTHSGTLMETAKLVIGEHLAAFALDLEDWQLDGVIDAIVRVVLSHVMQPSGNAEAVADTITWIASRVLGSV</sequence>
<dbReference type="SUPFAM" id="SSF46689">
    <property type="entry name" value="Homeodomain-like"/>
    <property type="match status" value="1"/>
</dbReference>
<dbReference type="PROSITE" id="PS50977">
    <property type="entry name" value="HTH_TETR_2"/>
    <property type="match status" value="1"/>
</dbReference>
<accession>A0A3A5H569</accession>
<evidence type="ECO:0000256" key="1">
    <source>
        <dbReference type="ARBA" id="ARBA00023015"/>
    </source>
</evidence>
<evidence type="ECO:0000256" key="2">
    <source>
        <dbReference type="ARBA" id="ARBA00023125"/>
    </source>
</evidence>
<keyword evidence="1" id="KW-0805">Transcription regulation</keyword>
<feature type="domain" description="HTH tetR-type" evidence="5">
    <location>
        <begin position="9"/>
        <end position="69"/>
    </location>
</feature>
<protein>
    <submittedName>
        <fullName evidence="6">TetR/AcrR family transcriptional regulator</fullName>
    </submittedName>
</protein>
<dbReference type="InterPro" id="IPR001647">
    <property type="entry name" value="HTH_TetR"/>
</dbReference>
<dbReference type="InterPro" id="IPR009057">
    <property type="entry name" value="Homeodomain-like_sf"/>
</dbReference>
<dbReference type="PANTHER" id="PTHR30055:SF234">
    <property type="entry name" value="HTH-TYPE TRANSCRIPTIONAL REGULATOR BETI"/>
    <property type="match status" value="1"/>
</dbReference>
<feature type="DNA-binding region" description="H-T-H motif" evidence="4">
    <location>
        <begin position="32"/>
        <end position="51"/>
    </location>
</feature>
<dbReference type="Proteomes" id="UP000276542">
    <property type="component" value="Unassembled WGS sequence"/>
</dbReference>
<dbReference type="PANTHER" id="PTHR30055">
    <property type="entry name" value="HTH-TYPE TRANSCRIPTIONAL REGULATOR RUTR"/>
    <property type="match status" value="1"/>
</dbReference>
<dbReference type="EMBL" id="QYRP01000002">
    <property type="protein sequence ID" value="RJS45843.1"/>
    <property type="molecule type" value="Genomic_DNA"/>
</dbReference>
<dbReference type="Pfam" id="PF18556">
    <property type="entry name" value="TetR_C_35"/>
    <property type="match status" value="1"/>
</dbReference>
<dbReference type="RefSeq" id="WP_120059742.1">
    <property type="nucleotide sequence ID" value="NZ_QYRP01000002.1"/>
</dbReference>
<evidence type="ECO:0000256" key="4">
    <source>
        <dbReference type="PROSITE-ProRule" id="PRU00335"/>
    </source>
</evidence>
<gene>
    <name evidence="6" type="ORF">D4739_06125</name>
</gene>
<evidence type="ECO:0000313" key="7">
    <source>
        <dbReference type="Proteomes" id="UP000276542"/>
    </source>
</evidence>
<dbReference type="Pfam" id="PF00440">
    <property type="entry name" value="TetR_N"/>
    <property type="match status" value="1"/>
</dbReference>
<dbReference type="InterPro" id="IPR050109">
    <property type="entry name" value="HTH-type_TetR-like_transc_reg"/>
</dbReference>
<keyword evidence="3" id="KW-0804">Transcription</keyword>
<dbReference type="InterPro" id="IPR040611">
    <property type="entry name" value="AlkX_C"/>
</dbReference>
<proteinExistence type="predicted"/>
<dbReference type="OrthoDB" id="4371863at2"/>
<comment type="caution">
    <text evidence="6">The sequence shown here is derived from an EMBL/GenBank/DDBJ whole genome shotgun (WGS) entry which is preliminary data.</text>
</comment>
<keyword evidence="7" id="KW-1185">Reference proteome</keyword>
<organism evidence="6 7">
    <name type="scientific">Nocardioides cavernaquae</name>
    <dbReference type="NCBI Taxonomy" id="2321396"/>
    <lineage>
        <taxon>Bacteria</taxon>
        <taxon>Bacillati</taxon>
        <taxon>Actinomycetota</taxon>
        <taxon>Actinomycetes</taxon>
        <taxon>Propionibacteriales</taxon>
        <taxon>Nocardioidaceae</taxon>
        <taxon>Nocardioides</taxon>
    </lineage>
</organism>
<dbReference type="Gene3D" id="1.10.357.10">
    <property type="entry name" value="Tetracycline Repressor, domain 2"/>
    <property type="match status" value="1"/>
</dbReference>
<evidence type="ECO:0000313" key="6">
    <source>
        <dbReference type="EMBL" id="RJS45843.1"/>
    </source>
</evidence>
<dbReference type="GO" id="GO:0000976">
    <property type="term" value="F:transcription cis-regulatory region binding"/>
    <property type="evidence" value="ECO:0007669"/>
    <property type="project" value="TreeGrafter"/>
</dbReference>
<keyword evidence="2 4" id="KW-0238">DNA-binding</keyword>
<evidence type="ECO:0000259" key="5">
    <source>
        <dbReference type="PROSITE" id="PS50977"/>
    </source>
</evidence>